<evidence type="ECO:0000256" key="1">
    <source>
        <dbReference type="SAM" id="MobiDB-lite"/>
    </source>
</evidence>
<reference evidence="2 3" key="1">
    <citation type="submission" date="2024-01" db="EMBL/GenBank/DDBJ databases">
        <title>Sphingobacterium tenebrionis sp. nov., a novel endophyte isolated from tenebrio molitor intestines.</title>
        <authorList>
            <person name="Zhang C."/>
        </authorList>
    </citation>
    <scope>NUCLEOTIDE SEQUENCE [LARGE SCALE GENOMIC DNA]</scope>
    <source>
        <strain evidence="2 3">PU5-4</strain>
    </source>
</reference>
<keyword evidence="3" id="KW-1185">Reference proteome</keyword>
<dbReference type="Proteomes" id="UP001363035">
    <property type="component" value="Unassembled WGS sequence"/>
</dbReference>
<organism evidence="2 3">
    <name type="scientific">Sphingobacterium tenebrionis</name>
    <dbReference type="NCBI Taxonomy" id="3111775"/>
    <lineage>
        <taxon>Bacteria</taxon>
        <taxon>Pseudomonadati</taxon>
        <taxon>Bacteroidota</taxon>
        <taxon>Sphingobacteriia</taxon>
        <taxon>Sphingobacteriales</taxon>
        <taxon>Sphingobacteriaceae</taxon>
        <taxon>Sphingobacterium</taxon>
    </lineage>
</organism>
<accession>A0ABU8I663</accession>
<evidence type="ECO:0000313" key="2">
    <source>
        <dbReference type="EMBL" id="MEI5984905.1"/>
    </source>
</evidence>
<feature type="region of interest" description="Disordered" evidence="1">
    <location>
        <begin position="23"/>
        <end position="44"/>
    </location>
</feature>
<gene>
    <name evidence="2" type="ORF">VJ786_08320</name>
</gene>
<sequence>MKIPALLHLMPMLMNGQVKVADNTNSSREPQTNLAAEAATVYQD</sequence>
<dbReference type="EMBL" id="JAYLLN010000016">
    <property type="protein sequence ID" value="MEI5984905.1"/>
    <property type="molecule type" value="Genomic_DNA"/>
</dbReference>
<proteinExistence type="predicted"/>
<feature type="compositionally biased region" description="Polar residues" evidence="1">
    <location>
        <begin position="23"/>
        <end position="34"/>
    </location>
</feature>
<evidence type="ECO:0000313" key="3">
    <source>
        <dbReference type="Proteomes" id="UP001363035"/>
    </source>
</evidence>
<name>A0ABU8I663_9SPHI</name>
<protein>
    <submittedName>
        <fullName evidence="2">Uncharacterized protein</fullName>
    </submittedName>
</protein>
<comment type="caution">
    <text evidence="2">The sequence shown here is derived from an EMBL/GenBank/DDBJ whole genome shotgun (WGS) entry which is preliminary data.</text>
</comment>
<dbReference type="RefSeq" id="WP_336557616.1">
    <property type="nucleotide sequence ID" value="NZ_JAYLLN010000016.1"/>
</dbReference>